<evidence type="ECO:0000256" key="1">
    <source>
        <dbReference type="SAM" id="MobiDB-lite"/>
    </source>
</evidence>
<dbReference type="Gramene" id="mRNA:HanXRQr2_Chr14g0647391">
    <property type="protein sequence ID" value="CDS:HanXRQr2_Chr14g0647391.1"/>
    <property type="gene ID" value="HanXRQr2_Chr14g0647391"/>
</dbReference>
<feature type="compositionally biased region" description="Low complexity" evidence="1">
    <location>
        <begin position="34"/>
        <end position="44"/>
    </location>
</feature>
<gene>
    <name evidence="2" type="ORF">HanXRQr2_Chr14g0647391</name>
</gene>
<dbReference type="Proteomes" id="UP000215914">
    <property type="component" value="Unassembled WGS sequence"/>
</dbReference>
<sequence length="98" mass="8518">MTALLVQPSAKVPLGVTSAGGPVAEGPGDREGASEAPGGVAVVGEGEEGAGEGTGTGTAAGDGDGVGTAGAGAGVGDGDGDGVGLAVGETVGVAVGGC</sequence>
<reference evidence="2" key="1">
    <citation type="journal article" date="2017" name="Nature">
        <title>The sunflower genome provides insights into oil metabolism, flowering and Asterid evolution.</title>
        <authorList>
            <person name="Badouin H."/>
            <person name="Gouzy J."/>
            <person name="Grassa C.J."/>
            <person name="Murat F."/>
            <person name="Staton S.E."/>
            <person name="Cottret L."/>
            <person name="Lelandais-Briere C."/>
            <person name="Owens G.L."/>
            <person name="Carrere S."/>
            <person name="Mayjonade B."/>
            <person name="Legrand L."/>
            <person name="Gill N."/>
            <person name="Kane N.C."/>
            <person name="Bowers J.E."/>
            <person name="Hubner S."/>
            <person name="Bellec A."/>
            <person name="Berard A."/>
            <person name="Berges H."/>
            <person name="Blanchet N."/>
            <person name="Boniface M.C."/>
            <person name="Brunel D."/>
            <person name="Catrice O."/>
            <person name="Chaidir N."/>
            <person name="Claudel C."/>
            <person name="Donnadieu C."/>
            <person name="Faraut T."/>
            <person name="Fievet G."/>
            <person name="Helmstetter N."/>
            <person name="King M."/>
            <person name="Knapp S.J."/>
            <person name="Lai Z."/>
            <person name="Le Paslier M.C."/>
            <person name="Lippi Y."/>
            <person name="Lorenzon L."/>
            <person name="Mandel J.R."/>
            <person name="Marage G."/>
            <person name="Marchand G."/>
            <person name="Marquand E."/>
            <person name="Bret-Mestries E."/>
            <person name="Morien E."/>
            <person name="Nambeesan S."/>
            <person name="Nguyen T."/>
            <person name="Pegot-Espagnet P."/>
            <person name="Pouilly N."/>
            <person name="Raftis F."/>
            <person name="Sallet E."/>
            <person name="Schiex T."/>
            <person name="Thomas J."/>
            <person name="Vandecasteele C."/>
            <person name="Vares D."/>
            <person name="Vear F."/>
            <person name="Vautrin S."/>
            <person name="Crespi M."/>
            <person name="Mangin B."/>
            <person name="Burke J.M."/>
            <person name="Salse J."/>
            <person name="Munos S."/>
            <person name="Vincourt P."/>
            <person name="Rieseberg L.H."/>
            <person name="Langlade N.B."/>
        </authorList>
    </citation>
    <scope>NUCLEOTIDE SEQUENCE</scope>
    <source>
        <tissue evidence="2">Leaves</tissue>
    </source>
</reference>
<dbReference type="EMBL" id="MNCJ02000329">
    <property type="protein sequence ID" value="KAF5769365.1"/>
    <property type="molecule type" value="Genomic_DNA"/>
</dbReference>
<name>A0A9K3E8X8_HELAN</name>
<comment type="caution">
    <text evidence="2">The sequence shown here is derived from an EMBL/GenBank/DDBJ whole genome shotgun (WGS) entry which is preliminary data.</text>
</comment>
<evidence type="ECO:0000313" key="3">
    <source>
        <dbReference type="Proteomes" id="UP000215914"/>
    </source>
</evidence>
<dbReference type="AlphaFoldDB" id="A0A9K3E8X8"/>
<keyword evidence="3" id="KW-1185">Reference proteome</keyword>
<protein>
    <submittedName>
        <fullName evidence="2">Uncharacterized protein</fullName>
    </submittedName>
</protein>
<evidence type="ECO:0000313" key="2">
    <source>
        <dbReference type="EMBL" id="KAF5769365.1"/>
    </source>
</evidence>
<feature type="region of interest" description="Disordered" evidence="1">
    <location>
        <begin position="1"/>
        <end position="85"/>
    </location>
</feature>
<organism evidence="2 3">
    <name type="scientific">Helianthus annuus</name>
    <name type="common">Common sunflower</name>
    <dbReference type="NCBI Taxonomy" id="4232"/>
    <lineage>
        <taxon>Eukaryota</taxon>
        <taxon>Viridiplantae</taxon>
        <taxon>Streptophyta</taxon>
        <taxon>Embryophyta</taxon>
        <taxon>Tracheophyta</taxon>
        <taxon>Spermatophyta</taxon>
        <taxon>Magnoliopsida</taxon>
        <taxon>eudicotyledons</taxon>
        <taxon>Gunneridae</taxon>
        <taxon>Pentapetalae</taxon>
        <taxon>asterids</taxon>
        <taxon>campanulids</taxon>
        <taxon>Asterales</taxon>
        <taxon>Asteraceae</taxon>
        <taxon>Asteroideae</taxon>
        <taxon>Heliantheae alliance</taxon>
        <taxon>Heliantheae</taxon>
        <taxon>Helianthus</taxon>
    </lineage>
</organism>
<proteinExistence type="predicted"/>
<feature type="compositionally biased region" description="Gly residues" evidence="1">
    <location>
        <begin position="51"/>
        <end position="85"/>
    </location>
</feature>
<reference evidence="2" key="2">
    <citation type="submission" date="2020-06" db="EMBL/GenBank/DDBJ databases">
        <title>Helianthus annuus Genome sequencing and assembly Release 2.</title>
        <authorList>
            <person name="Gouzy J."/>
            <person name="Langlade N."/>
            <person name="Munos S."/>
        </authorList>
    </citation>
    <scope>NUCLEOTIDE SEQUENCE</scope>
    <source>
        <tissue evidence="2">Leaves</tissue>
    </source>
</reference>
<accession>A0A9K3E8X8</accession>